<keyword evidence="2" id="KW-1185">Reference proteome</keyword>
<name>A0ABR5A8H0_9BACL</name>
<gene>
    <name evidence="1" type="ORF">SD71_01055</name>
</gene>
<reference evidence="1 2" key="1">
    <citation type="submission" date="2014-12" db="EMBL/GenBank/DDBJ databases">
        <title>Draft genome sequence of Cohnella kolymensis strain B-2846.</title>
        <authorList>
            <person name="Karlyshev A.V."/>
            <person name="Kudryashova E.B."/>
        </authorList>
    </citation>
    <scope>NUCLEOTIDE SEQUENCE [LARGE SCALE GENOMIC DNA]</scope>
    <source>
        <strain evidence="1 2">VKM B-2846</strain>
    </source>
</reference>
<dbReference type="Proteomes" id="UP000054526">
    <property type="component" value="Unassembled WGS sequence"/>
</dbReference>
<evidence type="ECO:0000313" key="2">
    <source>
        <dbReference type="Proteomes" id="UP000054526"/>
    </source>
</evidence>
<sequence>MENALNIFVDIDDALQTFNHQDLYMAGVTLFKSLRFPVEVIKETLKTTNVDAWKFINEFTPNRIHLTNNEVNYLQHVQGISYLFNLSNECKGLDAIRSCKIKGKRISSLVFLAVELNGFLNERSYYVHFLTQILSKCYTSPVVLLWKFDNDIAISALDNYHDGPMSENVFLSDWHSCARTDIAVIQKLSELRFDNLNARNILDLFYDILWASSRDYYIYPESQEYLKFGLLLNRYISYDKSKYGTPIYLLDDRLEEEVSQRRSYYPDLYGDDYIVEYQQLEIKIDEDIDDISIDELLIMEQYYDDVSDEEDIEDNFYDDEEHQNEEVDEIDEVFFDDPIKLLELLNQK</sequence>
<dbReference type="RefSeq" id="WP_041058521.1">
    <property type="nucleotide sequence ID" value="NZ_JXAL01000001.1"/>
</dbReference>
<accession>A0ABR5A8H0</accession>
<organism evidence="1 2">
    <name type="scientific">Cohnella kolymensis</name>
    <dbReference type="NCBI Taxonomy" id="1590652"/>
    <lineage>
        <taxon>Bacteria</taxon>
        <taxon>Bacillati</taxon>
        <taxon>Bacillota</taxon>
        <taxon>Bacilli</taxon>
        <taxon>Bacillales</taxon>
        <taxon>Paenibacillaceae</taxon>
        <taxon>Cohnella</taxon>
    </lineage>
</organism>
<comment type="caution">
    <text evidence="1">The sequence shown here is derived from an EMBL/GenBank/DDBJ whole genome shotgun (WGS) entry which is preliminary data.</text>
</comment>
<proteinExistence type="predicted"/>
<evidence type="ECO:0000313" key="1">
    <source>
        <dbReference type="EMBL" id="KIL37314.1"/>
    </source>
</evidence>
<protein>
    <submittedName>
        <fullName evidence="1">Uncharacterized protein</fullName>
    </submittedName>
</protein>
<dbReference type="EMBL" id="JXAL01000001">
    <property type="protein sequence ID" value="KIL37314.1"/>
    <property type="molecule type" value="Genomic_DNA"/>
</dbReference>